<accession>A0A1M6PUS3</accession>
<evidence type="ECO:0000313" key="4">
    <source>
        <dbReference type="Proteomes" id="UP000184172"/>
    </source>
</evidence>
<feature type="domain" description="Secretion system C-terminal sorting" evidence="2">
    <location>
        <begin position="327"/>
        <end position="402"/>
    </location>
</feature>
<sequence>NQQFEAINNTNINTLNAGEAYLLFVRGDRSIDLTNNLASNNTVIRATGSLTAGNYVQNFNTGAQGAFAMFGNPYQSTININSVFANSTNIDVSKYYVYDPSLGDFGAYVTVSLPAGTNTSNSAANQYLQPGQGGQFATLNSGASSIIFNEADKTPGFHTTTNIDDNRLTTHNMLTVQLYTSENLNNGGPVHDSFGIIFDAEFSNHITADDAVKPWNFKENLGIDNNSTFLSIEKRAMPLAAEVYNLFSNGYTHNNYSLKFKIDGLEDVSFYLDDNYTGSSTLVENSEFTYSFSVNTDELSTATNRFSIRVASRLGLEDNDDFTGIHLFPNPTKGNIFYIHSPQLNGKQVEISIADLTGREIYNKNLDCTDNMITISGNNSWSPGVYLVTLKHEGEKKTYKLVMESL</sequence>
<evidence type="ECO:0000259" key="2">
    <source>
        <dbReference type="Pfam" id="PF18962"/>
    </source>
</evidence>
<reference evidence="4" key="1">
    <citation type="submission" date="2016-11" db="EMBL/GenBank/DDBJ databases">
        <authorList>
            <person name="Varghese N."/>
            <person name="Submissions S."/>
        </authorList>
    </citation>
    <scope>NUCLEOTIDE SEQUENCE [LARGE SCALE GENOMIC DNA]</scope>
    <source>
        <strain evidence="4">DSM 26349</strain>
    </source>
</reference>
<protein>
    <submittedName>
        <fullName evidence="3">Por secretion system C-terminal sorting domain-containing protein</fullName>
    </submittedName>
</protein>
<organism evidence="3 4">
    <name type="scientific">Aequorivita viscosa</name>
    <dbReference type="NCBI Taxonomy" id="797419"/>
    <lineage>
        <taxon>Bacteria</taxon>
        <taxon>Pseudomonadati</taxon>
        <taxon>Bacteroidota</taxon>
        <taxon>Flavobacteriia</taxon>
        <taxon>Flavobacteriales</taxon>
        <taxon>Flavobacteriaceae</taxon>
        <taxon>Aequorivita</taxon>
    </lineage>
</organism>
<evidence type="ECO:0000313" key="3">
    <source>
        <dbReference type="EMBL" id="SHK11689.1"/>
    </source>
</evidence>
<feature type="non-terminal residue" evidence="3">
    <location>
        <position position="1"/>
    </location>
</feature>
<gene>
    <name evidence="3" type="ORF">SAMN04487908_1621</name>
</gene>
<dbReference type="STRING" id="797419.SAMN05216556_1581"/>
<dbReference type="OrthoDB" id="643861at2"/>
<dbReference type="EMBL" id="FQYV01000062">
    <property type="protein sequence ID" value="SHK11689.1"/>
    <property type="molecule type" value="Genomic_DNA"/>
</dbReference>
<dbReference type="NCBIfam" id="TIGR04183">
    <property type="entry name" value="Por_Secre_tail"/>
    <property type="match status" value="1"/>
</dbReference>
<dbReference type="Proteomes" id="UP000184172">
    <property type="component" value="Unassembled WGS sequence"/>
</dbReference>
<name>A0A1M6PUS3_9FLAO</name>
<dbReference type="RefSeq" id="WP_143156815.1">
    <property type="nucleotide sequence ID" value="NZ_FQYV01000062.1"/>
</dbReference>
<dbReference type="Pfam" id="PF18962">
    <property type="entry name" value="Por_Secre_tail"/>
    <property type="match status" value="1"/>
</dbReference>
<keyword evidence="4" id="KW-1185">Reference proteome</keyword>
<keyword evidence="1" id="KW-0732">Signal</keyword>
<proteinExistence type="predicted"/>
<evidence type="ECO:0000256" key="1">
    <source>
        <dbReference type="ARBA" id="ARBA00022729"/>
    </source>
</evidence>
<dbReference type="AlphaFoldDB" id="A0A1M6PUS3"/>
<dbReference type="InterPro" id="IPR026444">
    <property type="entry name" value="Secre_tail"/>
</dbReference>